<keyword evidence="7" id="KW-0966">Cell projection</keyword>
<keyword evidence="8" id="KW-1185">Reference proteome</keyword>
<accession>A0A6N7J1E5</accession>
<comment type="similarity">
    <text evidence="2 4">Belongs to the FliE family.</text>
</comment>
<dbReference type="GO" id="GO:0005198">
    <property type="term" value="F:structural molecule activity"/>
    <property type="evidence" value="ECO:0007669"/>
    <property type="project" value="UniProtKB-UniRule"/>
</dbReference>
<gene>
    <name evidence="4 7" type="primary">fliE</name>
    <name evidence="7" type="ORF">FRC54_05805</name>
</gene>
<reference evidence="7" key="1">
    <citation type="journal article" date="2020" name="Appl. Environ. Microbiol.">
        <title>Medium-Chain Fatty Acid Synthesis by 'Candidatus Weimeria bifida' gen. nov., sp. nov., and 'Candidatus Pseudoramibacter fermentans' sp. nov.</title>
        <authorList>
            <person name="Scarborough M.J."/>
            <person name="Myers K.S."/>
            <person name="Donohue T.J."/>
            <person name="Noguera D.R."/>
        </authorList>
    </citation>
    <scope>NUCLEOTIDE SEQUENCE</scope>
    <source>
        <strain evidence="7">LCO1.1</strain>
    </source>
</reference>
<dbReference type="GO" id="GO:0071973">
    <property type="term" value="P:bacterial-type flagellum-dependent cell motility"/>
    <property type="evidence" value="ECO:0007669"/>
    <property type="project" value="InterPro"/>
</dbReference>
<comment type="subcellular location">
    <subcellularLocation>
        <location evidence="1 4">Bacterial flagellum basal body</location>
    </subcellularLocation>
</comment>
<dbReference type="Proteomes" id="UP000460257">
    <property type="component" value="Unassembled WGS sequence"/>
</dbReference>
<evidence type="ECO:0000313" key="7">
    <source>
        <dbReference type="EMBL" id="MQN01430.1"/>
    </source>
</evidence>
<evidence type="ECO:0000256" key="3">
    <source>
        <dbReference type="ARBA" id="ARBA00023143"/>
    </source>
</evidence>
<proteinExistence type="inferred from homology"/>
<dbReference type="NCBIfam" id="TIGR00205">
    <property type="entry name" value="fliE"/>
    <property type="match status" value="1"/>
</dbReference>
<keyword evidence="3 4" id="KW-0975">Bacterial flagellum</keyword>
<evidence type="ECO:0000256" key="2">
    <source>
        <dbReference type="ARBA" id="ARBA00009272"/>
    </source>
</evidence>
<keyword evidence="7" id="KW-0969">Cilium</keyword>
<evidence type="ECO:0000256" key="4">
    <source>
        <dbReference type="HAMAP-Rule" id="MF_00724"/>
    </source>
</evidence>
<dbReference type="InterPro" id="IPR001624">
    <property type="entry name" value="FliE"/>
</dbReference>
<dbReference type="EMBL" id="VOGC01000006">
    <property type="protein sequence ID" value="MQN01430.1"/>
    <property type="molecule type" value="Genomic_DNA"/>
</dbReference>
<feature type="region of interest" description="Disordered" evidence="6">
    <location>
        <begin position="1"/>
        <end position="26"/>
    </location>
</feature>
<feature type="compositionally biased region" description="Polar residues" evidence="6">
    <location>
        <begin position="1"/>
        <end position="13"/>
    </location>
</feature>
<evidence type="ECO:0000256" key="6">
    <source>
        <dbReference type="SAM" id="MobiDB-lite"/>
    </source>
</evidence>
<evidence type="ECO:0000256" key="1">
    <source>
        <dbReference type="ARBA" id="ARBA00004117"/>
    </source>
</evidence>
<dbReference type="HAMAP" id="MF_00724">
    <property type="entry name" value="FliE"/>
    <property type="match status" value="1"/>
</dbReference>
<dbReference type="Pfam" id="PF02049">
    <property type="entry name" value="FliE"/>
    <property type="match status" value="1"/>
</dbReference>
<dbReference type="PANTHER" id="PTHR34653:SF1">
    <property type="entry name" value="FLAGELLAR HOOK-BASAL BODY COMPLEX PROTEIN FLIE"/>
    <property type="match status" value="1"/>
</dbReference>
<evidence type="ECO:0000256" key="5">
    <source>
        <dbReference type="NCBIfam" id="TIGR00205"/>
    </source>
</evidence>
<protein>
    <recommendedName>
        <fullName evidence="4 5">Flagellar hook-basal body complex protein FliE</fullName>
    </recommendedName>
</protein>
<keyword evidence="7" id="KW-0282">Flagellum</keyword>
<sequence>MQVTGIDASNTLYKTAPKRGGEDPNSVDDFGTVFDAAKNLVEETNTLQNKADAEQVKFALGLSDNTHDLMIAAQKARIALQFTNSIRTNVIQAYQTIMNMQI</sequence>
<organism evidence="7 8">
    <name type="scientific">Candidatus Weimeria bifida</name>
    <dbReference type="NCBI Taxonomy" id="2599074"/>
    <lineage>
        <taxon>Bacteria</taxon>
        <taxon>Bacillati</taxon>
        <taxon>Bacillota</taxon>
        <taxon>Clostridia</taxon>
        <taxon>Lachnospirales</taxon>
        <taxon>Lachnospiraceae</taxon>
        <taxon>Candidatus Weimeria</taxon>
    </lineage>
</organism>
<dbReference type="PANTHER" id="PTHR34653">
    <property type="match status" value="1"/>
</dbReference>
<dbReference type="AlphaFoldDB" id="A0A6N7J1E5"/>
<evidence type="ECO:0000313" key="8">
    <source>
        <dbReference type="Proteomes" id="UP000460257"/>
    </source>
</evidence>
<comment type="caution">
    <text evidence="7">The sequence shown here is derived from an EMBL/GenBank/DDBJ whole genome shotgun (WGS) entry which is preliminary data.</text>
</comment>
<dbReference type="GO" id="GO:0003774">
    <property type="term" value="F:cytoskeletal motor activity"/>
    <property type="evidence" value="ECO:0007669"/>
    <property type="project" value="InterPro"/>
</dbReference>
<name>A0A6N7J1E5_9FIRM</name>
<dbReference type="GO" id="GO:0009425">
    <property type="term" value="C:bacterial-type flagellum basal body"/>
    <property type="evidence" value="ECO:0007669"/>
    <property type="project" value="UniProtKB-SubCell"/>
</dbReference>